<evidence type="ECO:0000256" key="9">
    <source>
        <dbReference type="PROSITE-ProRule" id="PRU01373"/>
    </source>
</evidence>
<keyword evidence="4" id="KW-0808">Transferase</keyword>
<dbReference type="GO" id="GO:0071555">
    <property type="term" value="P:cell wall organization"/>
    <property type="evidence" value="ECO:0007669"/>
    <property type="project" value="UniProtKB-UniRule"/>
</dbReference>
<evidence type="ECO:0000256" key="8">
    <source>
        <dbReference type="ARBA" id="ARBA00023316"/>
    </source>
</evidence>
<keyword evidence="7 9" id="KW-0573">Peptidoglycan synthesis</keyword>
<dbReference type="InterPro" id="IPR036365">
    <property type="entry name" value="PGBD-like_sf"/>
</dbReference>
<evidence type="ECO:0000256" key="1">
    <source>
        <dbReference type="ARBA" id="ARBA00004752"/>
    </source>
</evidence>
<sequence length="224" mass="25005">MIKGRILLTMLTLALLLLIISPLVIHGKDNNGPEYKILIDIEEAKLYLLKDNVLVKSYPIATGKYDTPSPIGYFRIIHKARWGGGFGTRWMGLDVPWGKYGIHGTNNPGSIGWATSHGCFRMRNKDVEELYEIVSVGVPVIIYGGQYGLLGNGYRKLIPGDRGSHILAVQIKLKQLGYYTGNLDGIYGVGMERALLKFKRDNGLPYDKDITKSTYRALGLELFE</sequence>
<evidence type="ECO:0000256" key="4">
    <source>
        <dbReference type="ARBA" id="ARBA00022679"/>
    </source>
</evidence>
<evidence type="ECO:0000256" key="3">
    <source>
        <dbReference type="ARBA" id="ARBA00022676"/>
    </source>
</evidence>
<evidence type="ECO:0000256" key="7">
    <source>
        <dbReference type="ARBA" id="ARBA00022984"/>
    </source>
</evidence>
<evidence type="ECO:0000256" key="2">
    <source>
        <dbReference type="ARBA" id="ARBA00005992"/>
    </source>
</evidence>
<dbReference type="SUPFAM" id="SSF47090">
    <property type="entry name" value="PGBD-like"/>
    <property type="match status" value="1"/>
</dbReference>
<feature type="active site" description="Nucleophile" evidence="9">
    <location>
        <position position="119"/>
    </location>
</feature>
<proteinExistence type="inferred from homology"/>
<feature type="domain" description="L,D-TPase catalytic" evidence="10">
    <location>
        <begin position="35"/>
        <end position="143"/>
    </location>
</feature>
<protein>
    <submittedName>
        <fullName evidence="11">L,D-transpeptidase family protein</fullName>
    </submittedName>
</protein>
<comment type="caution">
    <text evidence="11">The sequence shown here is derived from an EMBL/GenBank/DDBJ whole genome shotgun (WGS) entry which is preliminary data.</text>
</comment>
<reference evidence="11 12" key="1">
    <citation type="submission" date="2019-08" db="EMBL/GenBank/DDBJ databases">
        <title>Calorimonas adulescens gen. nov., sp. nov., an anaerobic thermophilic bacterium from Sakhalin hot spring.</title>
        <authorList>
            <person name="Khomyakova M.A."/>
            <person name="Merkel A.Y."/>
            <person name="Novikov A."/>
            <person name="Bonch-Osmolovskaya E.A."/>
            <person name="Slobodkin A.I."/>
        </authorList>
    </citation>
    <scope>NUCLEOTIDE SEQUENCE [LARGE SCALE GENOMIC DNA]</scope>
    <source>
        <strain evidence="11 12">A05MB</strain>
    </source>
</reference>
<dbReference type="PANTHER" id="PTHR30582:SF24">
    <property type="entry name" value="L,D-TRANSPEPTIDASE ERFK_SRFK-RELATED"/>
    <property type="match status" value="1"/>
</dbReference>
<comment type="pathway">
    <text evidence="1 9">Cell wall biogenesis; peptidoglycan biosynthesis.</text>
</comment>
<evidence type="ECO:0000256" key="5">
    <source>
        <dbReference type="ARBA" id="ARBA00022801"/>
    </source>
</evidence>
<dbReference type="SUPFAM" id="SSF141523">
    <property type="entry name" value="L,D-transpeptidase catalytic domain-like"/>
    <property type="match status" value="1"/>
</dbReference>
<dbReference type="CDD" id="cd16913">
    <property type="entry name" value="YkuD_like"/>
    <property type="match status" value="1"/>
</dbReference>
<keyword evidence="8 9" id="KW-0961">Cell wall biogenesis/degradation</keyword>
<dbReference type="PROSITE" id="PS52029">
    <property type="entry name" value="LD_TPASE"/>
    <property type="match status" value="1"/>
</dbReference>
<dbReference type="Gene3D" id="1.10.101.10">
    <property type="entry name" value="PGBD-like superfamily/PGBD"/>
    <property type="match status" value="1"/>
</dbReference>
<evidence type="ECO:0000259" key="10">
    <source>
        <dbReference type="PROSITE" id="PS52029"/>
    </source>
</evidence>
<dbReference type="InterPro" id="IPR005490">
    <property type="entry name" value="LD_TPept_cat_dom"/>
</dbReference>
<keyword evidence="5" id="KW-0378">Hydrolase</keyword>
<dbReference type="GO" id="GO:0008360">
    <property type="term" value="P:regulation of cell shape"/>
    <property type="evidence" value="ECO:0007669"/>
    <property type="project" value="UniProtKB-UniRule"/>
</dbReference>
<dbReference type="EMBL" id="VTPS01000001">
    <property type="protein sequence ID" value="TZE83430.1"/>
    <property type="molecule type" value="Genomic_DNA"/>
</dbReference>
<keyword evidence="3" id="KW-0328">Glycosyltransferase</keyword>
<dbReference type="RefSeq" id="WP_149544048.1">
    <property type="nucleotide sequence ID" value="NZ_VTPS01000001.1"/>
</dbReference>
<gene>
    <name evidence="11" type="ORF">FWJ32_00655</name>
</gene>
<organism evidence="11 12">
    <name type="scientific">Calorimonas adulescens</name>
    <dbReference type="NCBI Taxonomy" id="2606906"/>
    <lineage>
        <taxon>Bacteria</taxon>
        <taxon>Bacillati</taxon>
        <taxon>Bacillota</taxon>
        <taxon>Clostridia</taxon>
        <taxon>Thermoanaerobacterales</taxon>
        <taxon>Thermoanaerobacteraceae</taxon>
        <taxon>Calorimonas</taxon>
    </lineage>
</organism>
<dbReference type="GO" id="GO:0018104">
    <property type="term" value="P:peptidoglycan-protein cross-linking"/>
    <property type="evidence" value="ECO:0007669"/>
    <property type="project" value="TreeGrafter"/>
</dbReference>
<keyword evidence="12" id="KW-1185">Reference proteome</keyword>
<dbReference type="InterPro" id="IPR050979">
    <property type="entry name" value="LD-transpeptidase"/>
</dbReference>
<keyword evidence="6 9" id="KW-0133">Cell shape</keyword>
<dbReference type="GO" id="GO:0005576">
    <property type="term" value="C:extracellular region"/>
    <property type="evidence" value="ECO:0007669"/>
    <property type="project" value="TreeGrafter"/>
</dbReference>
<evidence type="ECO:0000313" key="11">
    <source>
        <dbReference type="EMBL" id="TZE83430.1"/>
    </source>
</evidence>
<dbReference type="InterPro" id="IPR036366">
    <property type="entry name" value="PGBDSf"/>
</dbReference>
<dbReference type="InterPro" id="IPR038063">
    <property type="entry name" value="Transpep_catalytic_dom"/>
</dbReference>
<dbReference type="PANTHER" id="PTHR30582">
    <property type="entry name" value="L,D-TRANSPEPTIDASE"/>
    <property type="match status" value="1"/>
</dbReference>
<dbReference type="Proteomes" id="UP000322976">
    <property type="component" value="Unassembled WGS sequence"/>
</dbReference>
<comment type="similarity">
    <text evidence="2">Belongs to the YkuD family.</text>
</comment>
<feature type="active site" description="Proton donor/acceptor" evidence="9">
    <location>
        <position position="103"/>
    </location>
</feature>
<accession>A0A5D8QFG7</accession>
<dbReference type="AlphaFoldDB" id="A0A5D8QFG7"/>
<evidence type="ECO:0000256" key="6">
    <source>
        <dbReference type="ARBA" id="ARBA00022960"/>
    </source>
</evidence>
<dbReference type="InterPro" id="IPR002477">
    <property type="entry name" value="Peptidoglycan-bd-like"/>
</dbReference>
<name>A0A5D8QFG7_9THEO</name>
<evidence type="ECO:0000313" key="12">
    <source>
        <dbReference type="Proteomes" id="UP000322976"/>
    </source>
</evidence>
<dbReference type="UniPathway" id="UPA00219"/>
<dbReference type="Pfam" id="PF01471">
    <property type="entry name" value="PG_binding_1"/>
    <property type="match status" value="1"/>
</dbReference>
<dbReference type="GO" id="GO:0016757">
    <property type="term" value="F:glycosyltransferase activity"/>
    <property type="evidence" value="ECO:0007669"/>
    <property type="project" value="UniProtKB-KW"/>
</dbReference>
<dbReference type="Pfam" id="PF03734">
    <property type="entry name" value="YkuD"/>
    <property type="match status" value="1"/>
</dbReference>
<dbReference type="Gene3D" id="2.40.440.10">
    <property type="entry name" value="L,D-transpeptidase catalytic domain-like"/>
    <property type="match status" value="1"/>
</dbReference>
<dbReference type="GO" id="GO:0071972">
    <property type="term" value="F:peptidoglycan L,D-transpeptidase activity"/>
    <property type="evidence" value="ECO:0007669"/>
    <property type="project" value="TreeGrafter"/>
</dbReference>